<protein>
    <submittedName>
        <fullName evidence="4">Polyprotein</fullName>
    </submittedName>
</protein>
<proteinExistence type="predicted"/>
<feature type="region of interest" description="Disordered" evidence="3">
    <location>
        <begin position="1"/>
        <end position="23"/>
    </location>
</feature>
<dbReference type="Gene3D" id="2.60.120.20">
    <property type="match status" value="1"/>
</dbReference>
<dbReference type="EMBL" id="OP019482">
    <property type="protein sequence ID" value="WAX04348.1"/>
    <property type="molecule type" value="Genomic_RNA"/>
</dbReference>
<evidence type="ECO:0000256" key="1">
    <source>
        <dbReference type="ARBA" id="ARBA00004328"/>
    </source>
</evidence>
<evidence type="ECO:0000313" key="5">
    <source>
        <dbReference type="Proteomes" id="UP001259847"/>
    </source>
</evidence>
<dbReference type="InterPro" id="IPR029053">
    <property type="entry name" value="Viral_coat"/>
</dbReference>
<sequence>MNTVQRAWKGIRPPKRSAPDSGTAAAEKFGLSYSAKELAVLTACIKECGIDYTEVFKAAQSEAGRMAILSDANATCLGKIVQTTGTRNFIQRLREPVKSEVHVQQGCDVQELKDDQLVHQTVVQHTDPQVYDKRKGKTGADGKPKYRSADVCAIQLGVTSHLAATSGQIAGVMMLDGGRATTAEGVLGLGLIPLYKATSHALFFPRLNISYNDPDFLDRIQLVTVFSDGVKGGGRPAMSYSTMSVVRHNIVDAHFLPEALPSKLIEEKYPQGVQPLKDFQVTEVAPAEPARLTRSFSYMPLGRKSSQTVLNWEPDGTARVTQPLPVMARNAITFEGLTLGENSARRVLCADDGTCPIHNRTGCPCDQHNVEGYTVPSNPADDKSATNQLPTACIAYEPQEIPLIGGFQRVGCHPFTVAISANVGTVCLSLEIGEAMFKNTNVGKQLKLIPTMKMKVRFRLSGSASLQSSGCFYLCYDPNDTLARYPSRERALMLPGVYFMPGRYDSVDFQVDHLAVPQNFVLMDAHMAGHIKVVLIDELRNMEVTDYGMELEAFVEAEGTIPTGLSNGLVATDRLPLGQVVLDMPFDTKMTKGTCYTILLHPVYPAQDGAQLYPSCSSTVLEAHTFWDGILEIEVVFSLPALSGGLVDISLSQDSWNGFEKDRYTLHGATRVDLRSQRIIRLKCTMKSWNGFYTAGRGSIFGHSPLEAEERSPRLNIMFTSPPIITDAHKKGKFWVRYIAIDGLRVFGATITQKRTGDMAQAGAPLDMSVGAPREWKWNDPTAIVVRDYFEKPRQFRIASVTSWPKQGWLHIPCTPCCFFPRFEGNFRGEIEPLNYLAHRAQENAMWRGKLKYSVLVVRQSTKVATNSVSLVAYQNLGMAKMPSFTEKNQFVIAPVLGSRGAFVADDLTTVCEVETPGDRWFWTRHGKQDKYTRSFAPQWLSIKFPSDTNLELNIDNIDIFVEADIEFFHPIPPFPLTITTKLPDYYWKNNYPVD</sequence>
<reference evidence="4" key="1">
    <citation type="submission" date="2022-07" db="EMBL/GenBank/DDBJ databases">
        <authorList>
            <person name="Maachi A."/>
            <person name="Saiz Y."/>
            <person name="Aranda M."/>
            <person name="Donaire L."/>
        </authorList>
    </citation>
    <scope>NUCLEOTIDE SEQUENCE</scope>
    <source>
        <strain evidence="4">ES</strain>
    </source>
</reference>
<organism evidence="4 5">
    <name type="scientific">Cohombrillo associated virus</name>
    <dbReference type="NCBI Taxonomy" id="3016143"/>
    <lineage>
        <taxon>Viruses</taxon>
        <taxon>Riboviria</taxon>
    </lineage>
</organism>
<evidence type="ECO:0000256" key="3">
    <source>
        <dbReference type="SAM" id="MobiDB-lite"/>
    </source>
</evidence>
<dbReference type="GO" id="GO:0044423">
    <property type="term" value="C:virion component"/>
    <property type="evidence" value="ECO:0007669"/>
    <property type="project" value="UniProtKB-KW"/>
</dbReference>
<evidence type="ECO:0000313" key="4">
    <source>
        <dbReference type="EMBL" id="WAX04348.1"/>
    </source>
</evidence>
<keyword evidence="2" id="KW-0946">Virion</keyword>
<keyword evidence="5" id="KW-1185">Reference proteome</keyword>
<comment type="subcellular location">
    <subcellularLocation>
        <location evidence="1">Virion</location>
    </subcellularLocation>
</comment>
<name>A0A9F1U5E0_9VIRU</name>
<accession>A0A9F1U5E0</accession>
<dbReference type="Proteomes" id="UP001259847">
    <property type="component" value="Genome"/>
</dbReference>
<evidence type="ECO:0000256" key="2">
    <source>
        <dbReference type="ARBA" id="ARBA00022844"/>
    </source>
</evidence>